<dbReference type="PANTHER" id="PTHR31692:SF4">
    <property type="entry name" value="EXPANSIN-LIKE A1-RELATED"/>
    <property type="match status" value="1"/>
</dbReference>
<keyword evidence="3" id="KW-0964">Secreted</keyword>
<evidence type="ECO:0000259" key="5">
    <source>
        <dbReference type="PROSITE" id="PS50843"/>
    </source>
</evidence>
<dbReference type="EMBL" id="CP136894">
    <property type="protein sequence ID" value="WOL07261.1"/>
    <property type="molecule type" value="Genomic_DNA"/>
</dbReference>
<protein>
    <submittedName>
        <fullName evidence="6">Expansin-like A2</fullName>
    </submittedName>
</protein>
<dbReference type="AlphaFoldDB" id="A0AAQ3QFA5"/>
<comment type="subcellular location">
    <subcellularLocation>
        <location evidence="1">Secreted</location>
    </subcellularLocation>
</comment>
<evidence type="ECO:0000313" key="7">
    <source>
        <dbReference type="Proteomes" id="UP001327560"/>
    </source>
</evidence>
<dbReference type="InterPro" id="IPR005795">
    <property type="entry name" value="LolPI"/>
</dbReference>
<dbReference type="Pfam" id="PF01357">
    <property type="entry name" value="Expansin_C"/>
    <property type="match status" value="1"/>
</dbReference>
<dbReference type="GO" id="GO:0005576">
    <property type="term" value="C:extracellular region"/>
    <property type="evidence" value="ECO:0007669"/>
    <property type="project" value="UniProtKB-SubCell"/>
</dbReference>
<accession>A0AAQ3QFA5</accession>
<dbReference type="Proteomes" id="UP001327560">
    <property type="component" value="Chromosome 5"/>
</dbReference>
<evidence type="ECO:0000259" key="4">
    <source>
        <dbReference type="PROSITE" id="PS50842"/>
    </source>
</evidence>
<dbReference type="PRINTS" id="PR01225">
    <property type="entry name" value="EXPANSNFAMLY"/>
</dbReference>
<dbReference type="Gene3D" id="2.40.40.10">
    <property type="entry name" value="RlpA-like domain"/>
    <property type="match status" value="1"/>
</dbReference>
<organism evidence="6 7">
    <name type="scientific">Canna indica</name>
    <name type="common">Indian-shot</name>
    <dbReference type="NCBI Taxonomy" id="4628"/>
    <lineage>
        <taxon>Eukaryota</taxon>
        <taxon>Viridiplantae</taxon>
        <taxon>Streptophyta</taxon>
        <taxon>Embryophyta</taxon>
        <taxon>Tracheophyta</taxon>
        <taxon>Spermatophyta</taxon>
        <taxon>Magnoliopsida</taxon>
        <taxon>Liliopsida</taxon>
        <taxon>Zingiberales</taxon>
        <taxon>Cannaceae</taxon>
        <taxon>Canna</taxon>
    </lineage>
</organism>
<dbReference type="PROSITE" id="PS50842">
    <property type="entry name" value="EXPANSIN_EG45"/>
    <property type="match status" value="1"/>
</dbReference>
<reference evidence="6 7" key="1">
    <citation type="submission" date="2023-10" db="EMBL/GenBank/DDBJ databases">
        <title>Chromosome-scale genome assembly provides insights into flower coloration mechanisms of Canna indica.</title>
        <authorList>
            <person name="Li C."/>
        </authorList>
    </citation>
    <scope>NUCLEOTIDE SEQUENCE [LARGE SCALE GENOMIC DNA]</scope>
    <source>
        <tissue evidence="6">Flower</tissue>
    </source>
</reference>
<comment type="similarity">
    <text evidence="2">Belongs to the expansin family. Expansin B subfamily.</text>
</comment>
<dbReference type="PANTHER" id="PTHR31692">
    <property type="entry name" value="EXPANSIN-B3"/>
    <property type="match status" value="1"/>
</dbReference>
<keyword evidence="7" id="KW-1185">Reference proteome</keyword>
<name>A0AAQ3QFA5_9LILI</name>
<dbReference type="InterPro" id="IPR007112">
    <property type="entry name" value="Expansin/allergen_DPBB_dom"/>
</dbReference>
<evidence type="ECO:0000256" key="1">
    <source>
        <dbReference type="ARBA" id="ARBA00004613"/>
    </source>
</evidence>
<dbReference type="SUPFAM" id="SSF49590">
    <property type="entry name" value="PHL pollen allergen"/>
    <property type="match status" value="1"/>
</dbReference>
<dbReference type="PRINTS" id="PR00829">
    <property type="entry name" value="LOLP1ALLERGN"/>
</dbReference>
<dbReference type="InterPro" id="IPR007118">
    <property type="entry name" value="Expan_Lol_pI"/>
</dbReference>
<dbReference type="SUPFAM" id="SSF50685">
    <property type="entry name" value="Barwin-like endoglucanases"/>
    <property type="match status" value="1"/>
</dbReference>
<feature type="domain" description="Expansin-like CBD" evidence="5">
    <location>
        <begin position="143"/>
        <end position="226"/>
    </location>
</feature>
<evidence type="ECO:0000256" key="3">
    <source>
        <dbReference type="ARBA" id="ARBA00022525"/>
    </source>
</evidence>
<proteinExistence type="inferred from homology"/>
<evidence type="ECO:0000256" key="2">
    <source>
        <dbReference type="ARBA" id="ARBA00005650"/>
    </source>
</evidence>
<dbReference type="InterPro" id="IPR007117">
    <property type="entry name" value="Expansin_CBD"/>
</dbReference>
<dbReference type="InterPro" id="IPR036749">
    <property type="entry name" value="Expansin_CBD_sf"/>
</dbReference>
<feature type="domain" description="Expansin-like EG45" evidence="4">
    <location>
        <begin position="23"/>
        <end position="129"/>
    </location>
</feature>
<dbReference type="InterPro" id="IPR036908">
    <property type="entry name" value="RlpA-like_sf"/>
</dbReference>
<evidence type="ECO:0000313" key="6">
    <source>
        <dbReference type="EMBL" id="WOL07261.1"/>
    </source>
</evidence>
<dbReference type="Gene3D" id="2.60.40.760">
    <property type="entry name" value="Expansin, cellulose-binding-like domain"/>
    <property type="match status" value="1"/>
</dbReference>
<dbReference type="PROSITE" id="PS50843">
    <property type="entry name" value="EXPANSIN_CBD"/>
    <property type="match status" value="1"/>
</dbReference>
<sequence>MACGSCVHKSKAGFFSSLSSLSAGACGYGSMALGLNGGYAAASSSAILGGGGVACGASLQVVCKSRGICSSRGAKVILTDLNRGNDTGLVLSRPAFVAMAKHGKSKELMKLGTVDVEYKSRIPCEYKDRNLSIRVEEKSQWPNYLAIKFLYQGGQTDIVAVDVAQLGSWNWRFMNRVYGPVWHMTQVPAGPLQLRMVVTSSYSGKWVWADKEVLPANWMIGSIYDLRVQITAVALTSE</sequence>
<gene>
    <name evidence="6" type="ORF">Cni_G16001</name>
</gene>